<organism evidence="1 2">
    <name type="scientific">Stackebrandtia endophytica</name>
    <dbReference type="NCBI Taxonomy" id="1496996"/>
    <lineage>
        <taxon>Bacteria</taxon>
        <taxon>Bacillati</taxon>
        <taxon>Actinomycetota</taxon>
        <taxon>Actinomycetes</taxon>
        <taxon>Glycomycetales</taxon>
        <taxon>Glycomycetaceae</taxon>
        <taxon>Stackebrandtia</taxon>
    </lineage>
</organism>
<dbReference type="InterPro" id="IPR011051">
    <property type="entry name" value="RmlC_Cupin_sf"/>
</dbReference>
<keyword evidence="1" id="KW-0223">Dioxygenase</keyword>
<gene>
    <name evidence="1" type="ORF">FB566_0105</name>
</gene>
<evidence type="ECO:0000313" key="2">
    <source>
        <dbReference type="Proteomes" id="UP000317043"/>
    </source>
</evidence>
<accession>A0A543APZ5</accession>
<dbReference type="AlphaFoldDB" id="A0A543APZ5"/>
<dbReference type="GO" id="GO:0051213">
    <property type="term" value="F:dioxygenase activity"/>
    <property type="evidence" value="ECO:0007669"/>
    <property type="project" value="UniProtKB-KW"/>
</dbReference>
<reference evidence="1 2" key="1">
    <citation type="submission" date="2019-06" db="EMBL/GenBank/DDBJ databases">
        <title>Sequencing the genomes of 1000 actinobacteria strains.</title>
        <authorList>
            <person name="Klenk H.-P."/>
        </authorList>
    </citation>
    <scope>NUCLEOTIDE SEQUENCE [LARGE SCALE GENOMIC DNA]</scope>
    <source>
        <strain evidence="1 2">DSM 45928</strain>
    </source>
</reference>
<dbReference type="PANTHER" id="PTHR37694">
    <property type="entry name" value="SLR8022 PROTEIN"/>
    <property type="match status" value="1"/>
</dbReference>
<dbReference type="PANTHER" id="PTHR37694:SF1">
    <property type="entry name" value="SLR8022 PROTEIN"/>
    <property type="match status" value="1"/>
</dbReference>
<dbReference type="OrthoDB" id="5190473at2"/>
<dbReference type="CDD" id="cd02230">
    <property type="entry name" value="cupin_HP0902-like"/>
    <property type="match status" value="1"/>
</dbReference>
<name>A0A543APZ5_9ACTN</name>
<dbReference type="SUPFAM" id="SSF51182">
    <property type="entry name" value="RmlC-like cupins"/>
    <property type="match status" value="1"/>
</dbReference>
<keyword evidence="1" id="KW-0560">Oxidoreductase</keyword>
<dbReference type="Proteomes" id="UP000317043">
    <property type="component" value="Unassembled WGS sequence"/>
</dbReference>
<sequence>MEKFSLPSVSRQHLALARESSAGRSTDTVVGGSRRRLRQSVMTLVAGCRLPEHDFPGEATIQVLSGSIQLETAQETEQAGSGDLLVIPPERHSLVALEDAAVLLTVVK</sequence>
<protein>
    <submittedName>
        <fullName evidence="1">Quercetin dioxygenase-like cupin family protein</fullName>
    </submittedName>
</protein>
<proteinExistence type="predicted"/>
<evidence type="ECO:0000313" key="1">
    <source>
        <dbReference type="EMBL" id="TQL74619.1"/>
    </source>
</evidence>
<comment type="caution">
    <text evidence="1">The sequence shown here is derived from an EMBL/GenBank/DDBJ whole genome shotgun (WGS) entry which is preliminary data.</text>
</comment>
<dbReference type="RefSeq" id="WP_142033862.1">
    <property type="nucleotide sequence ID" value="NZ_JBHTGS010000002.1"/>
</dbReference>
<dbReference type="EMBL" id="VFOW01000001">
    <property type="protein sequence ID" value="TQL74619.1"/>
    <property type="molecule type" value="Genomic_DNA"/>
</dbReference>
<keyword evidence="2" id="KW-1185">Reference proteome</keyword>
<dbReference type="Gene3D" id="2.60.120.10">
    <property type="entry name" value="Jelly Rolls"/>
    <property type="match status" value="1"/>
</dbReference>
<dbReference type="InParanoid" id="A0A543APZ5"/>
<dbReference type="InterPro" id="IPR014710">
    <property type="entry name" value="RmlC-like_jellyroll"/>
</dbReference>